<feature type="domain" description="Zeta toxin" evidence="3">
    <location>
        <begin position="2"/>
        <end position="156"/>
    </location>
</feature>
<dbReference type="PANTHER" id="PTHR39206:SF1">
    <property type="entry name" value="SLL8004 PROTEIN"/>
    <property type="match status" value="1"/>
</dbReference>
<evidence type="ECO:0000313" key="5">
    <source>
        <dbReference type="Proteomes" id="UP000189739"/>
    </source>
</evidence>
<reference evidence="4 5" key="1">
    <citation type="submission" date="2016-07" db="EMBL/GenBank/DDBJ databases">
        <title>Genomic analysis of zinc-resistant bacterium Mucilaginibacter pedocola TBZ30.</title>
        <authorList>
            <person name="Huang J."/>
            <person name="Tang J."/>
        </authorList>
    </citation>
    <scope>NUCLEOTIDE SEQUENCE [LARGE SCALE GENOMIC DNA]</scope>
    <source>
        <strain evidence="4 5">TBZ30</strain>
    </source>
</reference>
<dbReference type="Gene3D" id="3.40.50.300">
    <property type="entry name" value="P-loop containing nucleotide triphosphate hydrolases"/>
    <property type="match status" value="1"/>
</dbReference>
<keyword evidence="1" id="KW-0547">Nucleotide-binding</keyword>
<evidence type="ECO:0000259" key="3">
    <source>
        <dbReference type="Pfam" id="PF06414"/>
    </source>
</evidence>
<organism evidence="4 5">
    <name type="scientific">Mucilaginibacter pedocola</name>
    <dbReference type="NCBI Taxonomy" id="1792845"/>
    <lineage>
        <taxon>Bacteria</taxon>
        <taxon>Pseudomonadati</taxon>
        <taxon>Bacteroidota</taxon>
        <taxon>Sphingobacteriia</taxon>
        <taxon>Sphingobacteriales</taxon>
        <taxon>Sphingobacteriaceae</taxon>
        <taxon>Mucilaginibacter</taxon>
    </lineage>
</organism>
<proteinExistence type="predicted"/>
<evidence type="ECO:0000256" key="1">
    <source>
        <dbReference type="ARBA" id="ARBA00022741"/>
    </source>
</evidence>
<name>A0A1S9P9L1_9SPHI</name>
<dbReference type="Proteomes" id="UP000189739">
    <property type="component" value="Unassembled WGS sequence"/>
</dbReference>
<sequence>MPTLVIVGGPNGSGKTTLTKHLIKRGRIKTHVINPDDIAKIELGSFNFRVGAAKLALERRHQALSINADFAFETTFSGKSEINDCIAAKAAGFKTILYYITLTSVMDNINRVEERELNLGHPVDVEDIARRYNKSKANLSSHISLFDRVYLFDNSKTERSRVAIFEKGELIWLSPKHKDHSFYKELLTPQPTPPLPQG</sequence>
<accession>A0A1S9P9L1</accession>
<dbReference type="Pfam" id="PF06414">
    <property type="entry name" value="Zeta_toxin"/>
    <property type="match status" value="1"/>
</dbReference>
<dbReference type="STRING" id="1792845.BC343_12630"/>
<evidence type="ECO:0000313" key="4">
    <source>
        <dbReference type="EMBL" id="OOQ57642.1"/>
    </source>
</evidence>
<dbReference type="GO" id="GO:0005524">
    <property type="term" value="F:ATP binding"/>
    <property type="evidence" value="ECO:0007669"/>
    <property type="project" value="UniProtKB-KW"/>
</dbReference>
<dbReference type="EMBL" id="MBTF01000035">
    <property type="protein sequence ID" value="OOQ57642.1"/>
    <property type="molecule type" value="Genomic_DNA"/>
</dbReference>
<dbReference type="InterPro" id="IPR010488">
    <property type="entry name" value="Zeta_toxin_domain"/>
</dbReference>
<dbReference type="SUPFAM" id="SSF52540">
    <property type="entry name" value="P-loop containing nucleoside triphosphate hydrolases"/>
    <property type="match status" value="1"/>
</dbReference>
<evidence type="ECO:0000256" key="2">
    <source>
        <dbReference type="ARBA" id="ARBA00022840"/>
    </source>
</evidence>
<dbReference type="OrthoDB" id="9791543at2"/>
<keyword evidence="5" id="KW-1185">Reference proteome</keyword>
<protein>
    <recommendedName>
        <fullName evidence="3">Zeta toxin domain-containing protein</fullName>
    </recommendedName>
</protein>
<gene>
    <name evidence="4" type="ORF">BC343_12630</name>
</gene>
<dbReference type="GO" id="GO:0016301">
    <property type="term" value="F:kinase activity"/>
    <property type="evidence" value="ECO:0007669"/>
    <property type="project" value="InterPro"/>
</dbReference>
<dbReference type="PANTHER" id="PTHR39206">
    <property type="entry name" value="SLL8004 PROTEIN"/>
    <property type="match status" value="1"/>
</dbReference>
<comment type="caution">
    <text evidence="4">The sequence shown here is derived from an EMBL/GenBank/DDBJ whole genome shotgun (WGS) entry which is preliminary data.</text>
</comment>
<dbReference type="AlphaFoldDB" id="A0A1S9P9L1"/>
<dbReference type="InterPro" id="IPR027417">
    <property type="entry name" value="P-loop_NTPase"/>
</dbReference>
<keyword evidence="2" id="KW-0067">ATP-binding</keyword>
<dbReference type="RefSeq" id="WP_078350240.1">
    <property type="nucleotide sequence ID" value="NZ_MBTF01000035.1"/>
</dbReference>